<dbReference type="Pfam" id="PF12833">
    <property type="entry name" value="HTH_18"/>
    <property type="match status" value="1"/>
</dbReference>
<dbReference type="PROSITE" id="PS00041">
    <property type="entry name" value="HTH_ARAC_FAMILY_1"/>
    <property type="match status" value="1"/>
</dbReference>
<feature type="transmembrane region" description="Helical" evidence="13">
    <location>
        <begin position="852"/>
        <end position="870"/>
    </location>
</feature>
<dbReference type="Gene3D" id="2.130.10.10">
    <property type="entry name" value="YVTN repeat-like/Quinoprotein amine dehydrogenase"/>
    <property type="match status" value="2"/>
</dbReference>
<proteinExistence type="predicted"/>
<keyword evidence="11" id="KW-0804">Transcription</keyword>
<dbReference type="EC" id="2.7.13.3" evidence="2"/>
<evidence type="ECO:0000256" key="4">
    <source>
        <dbReference type="ARBA" id="ARBA00022679"/>
    </source>
</evidence>
<keyword evidence="9" id="KW-0805">Transcription regulation</keyword>
<dbReference type="InterPro" id="IPR015943">
    <property type="entry name" value="WD40/YVTN_repeat-like_dom_sf"/>
</dbReference>
<evidence type="ECO:0000256" key="10">
    <source>
        <dbReference type="ARBA" id="ARBA00023125"/>
    </source>
</evidence>
<dbReference type="PROSITE" id="PS50110">
    <property type="entry name" value="RESPONSE_REGULATORY"/>
    <property type="match status" value="1"/>
</dbReference>
<dbReference type="InterPro" id="IPR004358">
    <property type="entry name" value="Sig_transdc_His_kin-like_C"/>
</dbReference>
<dbReference type="InterPro" id="IPR036890">
    <property type="entry name" value="HATPase_C_sf"/>
</dbReference>
<keyword evidence="18" id="KW-1185">Reference proteome</keyword>
<dbReference type="PROSITE" id="PS50109">
    <property type="entry name" value="HIS_KIN"/>
    <property type="match status" value="1"/>
</dbReference>
<dbReference type="InterPro" id="IPR011006">
    <property type="entry name" value="CheY-like_superfamily"/>
</dbReference>
<dbReference type="SUPFAM" id="SSF55874">
    <property type="entry name" value="ATPase domain of HSP90 chaperone/DNA topoisomerase II/histidine kinase"/>
    <property type="match status" value="1"/>
</dbReference>
<dbReference type="InterPro" id="IPR011044">
    <property type="entry name" value="Quino_amine_DH_bsu"/>
</dbReference>
<dbReference type="SMART" id="SM00342">
    <property type="entry name" value="HTH_ARAC"/>
    <property type="match status" value="1"/>
</dbReference>
<keyword evidence="13" id="KW-0812">Transmembrane</keyword>
<dbReference type="GO" id="GO:0043565">
    <property type="term" value="F:sequence-specific DNA binding"/>
    <property type="evidence" value="ECO:0007669"/>
    <property type="project" value="InterPro"/>
</dbReference>
<evidence type="ECO:0000256" key="12">
    <source>
        <dbReference type="PROSITE-ProRule" id="PRU00169"/>
    </source>
</evidence>
<evidence type="ECO:0000259" key="14">
    <source>
        <dbReference type="PROSITE" id="PS01124"/>
    </source>
</evidence>
<dbReference type="InterPro" id="IPR011047">
    <property type="entry name" value="Quinoprotein_ADH-like_sf"/>
</dbReference>
<dbReference type="CDD" id="cd00082">
    <property type="entry name" value="HisKA"/>
    <property type="match status" value="1"/>
</dbReference>
<dbReference type="CDD" id="cd17574">
    <property type="entry name" value="REC_OmpR"/>
    <property type="match status" value="1"/>
</dbReference>
<dbReference type="InterPro" id="IPR011123">
    <property type="entry name" value="Y_Y_Y"/>
</dbReference>
<dbReference type="InterPro" id="IPR001789">
    <property type="entry name" value="Sig_transdc_resp-reg_receiver"/>
</dbReference>
<keyword evidence="6 17" id="KW-0418">Kinase</keyword>
<dbReference type="SMART" id="SM00388">
    <property type="entry name" value="HisKA"/>
    <property type="match status" value="1"/>
</dbReference>
<dbReference type="PROSITE" id="PS01124">
    <property type="entry name" value="HTH_ARAC_FAMILY_2"/>
    <property type="match status" value="1"/>
</dbReference>
<feature type="domain" description="Response regulatory" evidence="16">
    <location>
        <begin position="1177"/>
        <end position="1292"/>
    </location>
</feature>
<evidence type="ECO:0000313" key="17">
    <source>
        <dbReference type="EMBL" id="BCI64804.1"/>
    </source>
</evidence>
<evidence type="ECO:0000256" key="1">
    <source>
        <dbReference type="ARBA" id="ARBA00000085"/>
    </source>
</evidence>
<dbReference type="InterPro" id="IPR036097">
    <property type="entry name" value="HisK_dim/P_sf"/>
</dbReference>
<dbReference type="FunFam" id="1.10.287.130:FF:000045">
    <property type="entry name" value="Two-component system sensor histidine kinase/response regulator"/>
    <property type="match status" value="1"/>
</dbReference>
<keyword evidence="10" id="KW-0238">DNA-binding</keyword>
<dbReference type="KEGG" id="copr:Cop2CBH44_31570"/>
<keyword evidence="8" id="KW-0902">Two-component regulatory system</keyword>
<dbReference type="Gene3D" id="3.30.565.10">
    <property type="entry name" value="Histidine kinase-like ATPase, C-terminal domain"/>
    <property type="match status" value="1"/>
</dbReference>
<evidence type="ECO:0000256" key="2">
    <source>
        <dbReference type="ARBA" id="ARBA00012438"/>
    </source>
</evidence>
<dbReference type="PRINTS" id="PR00344">
    <property type="entry name" value="BCTRLSENSOR"/>
</dbReference>
<dbReference type="Gene3D" id="3.40.50.2300">
    <property type="match status" value="1"/>
</dbReference>
<name>A0A7G1I286_9BACT</name>
<dbReference type="InterPro" id="IPR003594">
    <property type="entry name" value="HATPase_dom"/>
</dbReference>
<dbReference type="InterPro" id="IPR013783">
    <property type="entry name" value="Ig-like_fold"/>
</dbReference>
<keyword evidence="7" id="KW-0067">ATP-binding</keyword>
<dbReference type="Gene3D" id="2.60.40.10">
    <property type="entry name" value="Immunoglobulins"/>
    <property type="match status" value="1"/>
</dbReference>
<keyword evidence="5" id="KW-0547">Nucleotide-binding</keyword>
<dbReference type="Proteomes" id="UP000594042">
    <property type="component" value="Chromosome"/>
</dbReference>
<dbReference type="Pfam" id="PF07495">
    <property type="entry name" value="Y_Y_Y"/>
    <property type="match status" value="1"/>
</dbReference>
<dbReference type="GO" id="GO:0003700">
    <property type="term" value="F:DNA-binding transcription factor activity"/>
    <property type="evidence" value="ECO:0007669"/>
    <property type="project" value="InterPro"/>
</dbReference>
<gene>
    <name evidence="17" type="ORF">Cop2CBH44_31570</name>
</gene>
<evidence type="ECO:0000256" key="8">
    <source>
        <dbReference type="ARBA" id="ARBA00023012"/>
    </source>
</evidence>
<dbReference type="Pfam" id="PF07494">
    <property type="entry name" value="Reg_prop"/>
    <property type="match status" value="3"/>
</dbReference>
<evidence type="ECO:0000313" key="18">
    <source>
        <dbReference type="Proteomes" id="UP000594042"/>
    </source>
</evidence>
<dbReference type="SUPFAM" id="SSF47384">
    <property type="entry name" value="Homodimeric domain of signal transducing histidine kinase"/>
    <property type="match status" value="1"/>
</dbReference>
<dbReference type="GO" id="GO:0000155">
    <property type="term" value="F:phosphorelay sensor kinase activity"/>
    <property type="evidence" value="ECO:0007669"/>
    <property type="project" value="InterPro"/>
</dbReference>
<dbReference type="SUPFAM" id="SSF50998">
    <property type="entry name" value="Quinoprotein alcohol dehydrogenase-like"/>
    <property type="match status" value="1"/>
</dbReference>
<accession>A0A7G1I286</accession>
<dbReference type="PANTHER" id="PTHR43547:SF2">
    <property type="entry name" value="HYBRID SIGNAL TRANSDUCTION HISTIDINE KINASE C"/>
    <property type="match status" value="1"/>
</dbReference>
<dbReference type="FunFam" id="2.60.40.10:FF:000791">
    <property type="entry name" value="Two-component system sensor histidine kinase/response regulator"/>
    <property type="match status" value="1"/>
</dbReference>
<feature type="modified residue" description="4-aspartylphosphate" evidence="12">
    <location>
        <position position="1225"/>
    </location>
</feature>
<protein>
    <recommendedName>
        <fullName evidence="2">histidine kinase</fullName>
        <ecNumber evidence="2">2.7.13.3</ecNumber>
    </recommendedName>
</protein>
<dbReference type="FunFam" id="3.30.565.10:FF:000037">
    <property type="entry name" value="Hybrid sensor histidine kinase/response regulator"/>
    <property type="match status" value="1"/>
</dbReference>
<dbReference type="InterPro" id="IPR018060">
    <property type="entry name" value="HTH_AraC"/>
</dbReference>
<dbReference type="Gene3D" id="1.10.10.60">
    <property type="entry name" value="Homeodomain-like"/>
    <property type="match status" value="1"/>
</dbReference>
<dbReference type="Gene3D" id="1.10.287.130">
    <property type="match status" value="1"/>
</dbReference>
<evidence type="ECO:0000256" key="6">
    <source>
        <dbReference type="ARBA" id="ARBA00022777"/>
    </source>
</evidence>
<dbReference type="SUPFAM" id="SSF46689">
    <property type="entry name" value="Homeodomain-like"/>
    <property type="match status" value="1"/>
</dbReference>
<dbReference type="EMBL" id="AP023322">
    <property type="protein sequence ID" value="BCI64804.1"/>
    <property type="molecule type" value="Genomic_DNA"/>
</dbReference>
<evidence type="ECO:0000259" key="16">
    <source>
        <dbReference type="PROSITE" id="PS50110"/>
    </source>
</evidence>
<dbReference type="Pfam" id="PF02518">
    <property type="entry name" value="HATPase_c"/>
    <property type="match status" value="1"/>
</dbReference>
<dbReference type="SMART" id="SM00387">
    <property type="entry name" value="HATPase_c"/>
    <property type="match status" value="1"/>
</dbReference>
<organism evidence="17 18">
    <name type="scientific">Coprobacter secundus subsp. similis</name>
    <dbReference type="NCBI Taxonomy" id="2751153"/>
    <lineage>
        <taxon>Bacteria</taxon>
        <taxon>Pseudomonadati</taxon>
        <taxon>Bacteroidota</taxon>
        <taxon>Bacteroidia</taxon>
        <taxon>Bacteroidales</taxon>
        <taxon>Barnesiellaceae</taxon>
        <taxon>Coprobacter</taxon>
    </lineage>
</organism>
<keyword evidence="13" id="KW-1133">Transmembrane helix</keyword>
<feature type="domain" description="HTH araC/xylS-type" evidence="14">
    <location>
        <begin position="1324"/>
        <end position="1423"/>
    </location>
</feature>
<dbReference type="InterPro" id="IPR005467">
    <property type="entry name" value="His_kinase_dom"/>
</dbReference>
<evidence type="ECO:0000259" key="15">
    <source>
        <dbReference type="PROSITE" id="PS50109"/>
    </source>
</evidence>
<dbReference type="Pfam" id="PF00512">
    <property type="entry name" value="HisKA"/>
    <property type="match status" value="1"/>
</dbReference>
<dbReference type="GO" id="GO:0005524">
    <property type="term" value="F:ATP binding"/>
    <property type="evidence" value="ECO:0007669"/>
    <property type="project" value="UniProtKB-KW"/>
</dbReference>
<feature type="domain" description="Histidine kinase" evidence="15">
    <location>
        <begin position="906"/>
        <end position="1126"/>
    </location>
</feature>
<dbReference type="InterPro" id="IPR003661">
    <property type="entry name" value="HisK_dim/P_dom"/>
</dbReference>
<evidence type="ECO:0000256" key="9">
    <source>
        <dbReference type="ARBA" id="ARBA00023015"/>
    </source>
</evidence>
<evidence type="ECO:0000256" key="13">
    <source>
        <dbReference type="SAM" id="Phobius"/>
    </source>
</evidence>
<dbReference type="Pfam" id="PF00072">
    <property type="entry name" value="Response_reg"/>
    <property type="match status" value="1"/>
</dbReference>
<evidence type="ECO:0000256" key="11">
    <source>
        <dbReference type="ARBA" id="ARBA00023163"/>
    </source>
</evidence>
<dbReference type="SMART" id="SM00448">
    <property type="entry name" value="REC"/>
    <property type="match status" value="1"/>
</dbReference>
<comment type="catalytic activity">
    <reaction evidence="1">
        <text>ATP + protein L-histidine = ADP + protein N-phospho-L-histidine.</text>
        <dbReference type="EC" id="2.7.13.3"/>
    </reaction>
</comment>
<reference evidence="18" key="1">
    <citation type="submission" date="2020-07" db="EMBL/GenBank/DDBJ databases">
        <title>Complete genome sequencing of Coprobacter sp. strain 2CBH44.</title>
        <authorList>
            <person name="Sakamoto M."/>
            <person name="Murakami T."/>
            <person name="Mori H."/>
        </authorList>
    </citation>
    <scope>NUCLEOTIDE SEQUENCE [LARGE SCALE GENOMIC DNA]</scope>
    <source>
        <strain evidence="18">2CBH44</strain>
    </source>
</reference>
<evidence type="ECO:0000256" key="3">
    <source>
        <dbReference type="ARBA" id="ARBA00022553"/>
    </source>
</evidence>
<evidence type="ECO:0000256" key="5">
    <source>
        <dbReference type="ARBA" id="ARBA00022741"/>
    </source>
</evidence>
<keyword evidence="13" id="KW-0472">Membrane</keyword>
<sequence length="1425" mass="162514">MTTGLLPKDNIQASSEKTISPFSEKSRIYVTTKYTPKQKISSIRKFRRLVLKVFGDNKLNYFICIYLFSMKYMLIHHCGLLKYLILFFLFITNISFTQANKENVLFESLTVKDGLPQMSVLDITQDTQGYIWMATRDGLARYDGYSFDIFRNDENDTLSISNNYVVSVQEDKNKNLWIGTLYGLNRYNANTETFTRFYHSPINDNTLSSNEIRKIYIDDDNNVWIGTTNGLNLYLPKENKFLRYCVNPGIDHRVSAILRIGQTILTGTDSGLYTLSLQTNKIKQLSIGNFKELSVKALYKGKNEDIYIGTFNQGLLIIDKNFKLKEQHLNTPLKDNSLSNNSIRCITANKHGQLLIGTFNGLNIFDPETGNFRSFKQQADNLSGLSHFSIHSVCCDSANTIWIGTWAGGVNYCNLDNNNIFQLHSPVYNGKRLLGIVGPLVKDANGIWVGMEGGGLLYYENSTDKYERYIPDKSNASNFRSNIVTSLHKKGHLLYVGTNNGILYQFDTHNRQFIQKQVLPGTPSIVTIHSDRSGNILLGVQDTYGLIIISPEGHIQNRFKDKSGNDITFNNICSIIDDGPDTFLLGSNTQGIYQYNLQSKEYAFYNLKNPELKGLETKVNQLYQDSRKITWVATAQQGILCLDKDKNIIQTISTSDGMKSNTICAINADKDGNIWASTLSSITQIEKDNYKIKNYGGFKTNEFALRSCLSTDSIIYFGGDMGFIAFDPSQIEINTFVPPVVIKEVLVNNTKVSLRELDYHHQKIVLPYDRSNITFEYRALNYIRPEQNQYAYRMEGFDKDWIQVGNRLIAHYTNLPAGKYTFHVKAGNNDNVWNEKGVTLDIEILPPPWKTWWAYIAYIAIFLGLVASYLRYLQMRVKLTNDVKIKQIEQENSEKLHADRINLFTNFSHELRTPLTLIIAPLEDLLGRADTTASVKKSLGLMHNNAKRLLFLVNQLMDFRKKEAGKLQIKVAEGNFSLFVEEIVIAFQELANSRHMTLEYFGKEDNVCLWYDRSLMEKVLFNLLSNAFKNTPDKGKIVLKVHQYLIDSAKWIEITVSDTGCGIPIDKQNAIFDPFYQVNETETATPGTGIGLYLTKAIVELHRGKIKVESVPDKGTTFIINLPVGKEYFTADEIIENYKSSEDISRYINTSYIPEMERNMDEAESMNKQNGKHTVYTLLIAEDNKEVRTYVKNNLANEYNIIEAANGEDALTKAINQLPDLIISDIMMPKIDGIQLCKTLKEDLRTGHIPVILLTARTTVLQIEEGLKIGADDYITKPFNMTHLKLRISNILCSREKLKNIYSKSFNTQNIGEQITSADDRFLQKLYKVMEENISNPELNIDKFCKEIGMSKTNLYYKIKSLTNFSPTEFIRHSRLQLAARLLREKEIPISEISTITGFNSHSYFSNCFKAVYGCSPTEYSEKNL</sequence>
<dbReference type="SUPFAM" id="SSF52172">
    <property type="entry name" value="CheY-like"/>
    <property type="match status" value="1"/>
</dbReference>
<dbReference type="InterPro" id="IPR009057">
    <property type="entry name" value="Homeodomain-like_sf"/>
</dbReference>
<dbReference type="SUPFAM" id="SSF50969">
    <property type="entry name" value="YVTN repeat-like/Quinoprotein amine dehydrogenase"/>
    <property type="match status" value="1"/>
</dbReference>
<keyword evidence="3 12" id="KW-0597">Phosphoprotein</keyword>
<dbReference type="InterPro" id="IPR011110">
    <property type="entry name" value="Reg_prop"/>
</dbReference>
<feature type="transmembrane region" description="Helical" evidence="13">
    <location>
        <begin position="80"/>
        <end position="99"/>
    </location>
</feature>
<evidence type="ECO:0000256" key="7">
    <source>
        <dbReference type="ARBA" id="ARBA00022840"/>
    </source>
</evidence>
<keyword evidence="4" id="KW-0808">Transferase</keyword>
<dbReference type="InterPro" id="IPR018062">
    <property type="entry name" value="HTH_AraC-typ_CS"/>
</dbReference>
<dbReference type="PANTHER" id="PTHR43547">
    <property type="entry name" value="TWO-COMPONENT HISTIDINE KINASE"/>
    <property type="match status" value="1"/>
</dbReference>